<keyword evidence="3" id="KW-1185">Reference proteome</keyword>
<protein>
    <submittedName>
        <fullName evidence="2">Uncharacterized protein</fullName>
    </submittedName>
</protein>
<dbReference type="GeneID" id="23568526"/>
<name>V5IPN9_NEUCR</name>
<dbReference type="RefSeq" id="XP_011394777.1">
    <property type="nucleotide sequence ID" value="XM_011396475.1"/>
</dbReference>
<dbReference type="Proteomes" id="UP000001805">
    <property type="component" value="Chromosome 2, Linkage Group V"/>
</dbReference>
<dbReference type="KEGG" id="ncr:NCU10165"/>
<evidence type="ECO:0000256" key="1">
    <source>
        <dbReference type="SAM" id="MobiDB-lite"/>
    </source>
</evidence>
<dbReference type="AlphaFoldDB" id="V5IPN9"/>
<feature type="region of interest" description="Disordered" evidence="1">
    <location>
        <begin position="111"/>
        <end position="162"/>
    </location>
</feature>
<gene>
    <name evidence="2" type="ORF">NCU10165</name>
</gene>
<evidence type="ECO:0000313" key="3">
    <source>
        <dbReference type="Proteomes" id="UP000001805"/>
    </source>
</evidence>
<sequence>MLLYLLACDNMNETTLHYTTLGATASLLRQRYLLSSSHLNADNGRRGEVMGSTRCHWLDGLVVAMHHLNEAGLSQLPSEGSRCTTSADGYALASTSTAVRESNDIAHRLASTSPSSLLVPRRPEDLNKAQPTARRSPRPLVRPFRQPTDSRRSRTRTHSHTQYAATHIQPFTARYPFLIFSLVSGIPAVSPISVRSSDRVRQIVCHLGFRCLAMLVD</sequence>
<dbReference type="VEuPathDB" id="FungiDB:NCU10165"/>
<dbReference type="EMBL" id="CM002240">
    <property type="protein sequence ID" value="ESA42731.1"/>
    <property type="molecule type" value="Genomic_DNA"/>
</dbReference>
<accession>V5IPN9</accession>
<proteinExistence type="predicted"/>
<organism evidence="2 3">
    <name type="scientific">Neurospora crassa (strain ATCC 24698 / 74-OR23-1A / CBS 708.71 / DSM 1257 / FGSC 987)</name>
    <dbReference type="NCBI Taxonomy" id="367110"/>
    <lineage>
        <taxon>Eukaryota</taxon>
        <taxon>Fungi</taxon>
        <taxon>Dikarya</taxon>
        <taxon>Ascomycota</taxon>
        <taxon>Pezizomycotina</taxon>
        <taxon>Sordariomycetes</taxon>
        <taxon>Sordariomycetidae</taxon>
        <taxon>Sordariales</taxon>
        <taxon>Sordariaceae</taxon>
        <taxon>Neurospora</taxon>
    </lineage>
</organism>
<reference evidence="2 3" key="1">
    <citation type="journal article" date="2003" name="Nature">
        <title>The genome sequence of the filamentous fungus Neurospora crassa.</title>
        <authorList>
            <person name="Galagan J.E."/>
            <person name="Calvo S.E."/>
            <person name="Borkovich K.A."/>
            <person name="Selker E.U."/>
            <person name="Read N.D."/>
            <person name="Jaffe D."/>
            <person name="FitzHugh W."/>
            <person name="Ma L.J."/>
            <person name="Smirnov S."/>
            <person name="Purcell S."/>
            <person name="Rehman B."/>
            <person name="Elkins T."/>
            <person name="Engels R."/>
            <person name="Wang S."/>
            <person name="Nielsen C.B."/>
            <person name="Butler J."/>
            <person name="Endrizzi M."/>
            <person name="Qui D."/>
            <person name="Ianakiev P."/>
            <person name="Bell-Pedersen D."/>
            <person name="Nelson M.A."/>
            <person name="Werner-Washburne M."/>
            <person name="Selitrennikoff C.P."/>
            <person name="Kinsey J.A."/>
            <person name="Braun E.L."/>
            <person name="Zelter A."/>
            <person name="Schulte U."/>
            <person name="Kothe G.O."/>
            <person name="Jedd G."/>
            <person name="Mewes W."/>
            <person name="Staben C."/>
            <person name="Marcotte E."/>
            <person name="Greenberg D."/>
            <person name="Roy A."/>
            <person name="Foley K."/>
            <person name="Naylor J."/>
            <person name="Stange-Thomann N."/>
            <person name="Barrett R."/>
            <person name="Gnerre S."/>
            <person name="Kamal M."/>
            <person name="Kamvysselis M."/>
            <person name="Mauceli E."/>
            <person name="Bielke C."/>
            <person name="Rudd S."/>
            <person name="Frishman D."/>
            <person name="Krystofova S."/>
            <person name="Rasmussen C."/>
            <person name="Metzenberg R.L."/>
            <person name="Perkins D.D."/>
            <person name="Kroken S."/>
            <person name="Cogoni C."/>
            <person name="Macino G."/>
            <person name="Catcheside D."/>
            <person name="Li W."/>
            <person name="Pratt R.J."/>
            <person name="Osmani S.A."/>
            <person name="DeSouza C.P."/>
            <person name="Glass L."/>
            <person name="Orbach M.J."/>
            <person name="Berglund J.A."/>
            <person name="Voelker R."/>
            <person name="Yarden O."/>
            <person name="Plamann M."/>
            <person name="Seiler S."/>
            <person name="Dunlap J."/>
            <person name="Radford A."/>
            <person name="Aramayo R."/>
            <person name="Natvig D.O."/>
            <person name="Alex L.A."/>
            <person name="Mannhaupt G."/>
            <person name="Ebbole D.J."/>
            <person name="Freitag M."/>
            <person name="Paulsen I."/>
            <person name="Sachs M.S."/>
            <person name="Lander E.S."/>
            <person name="Nusbaum C."/>
            <person name="Birren B."/>
        </authorList>
    </citation>
    <scope>NUCLEOTIDE SEQUENCE [LARGE SCALE GENOMIC DNA]</scope>
    <source>
        <strain evidence="3">ATCC 24698 / 74-OR23-1A / CBS 708.71 / DSM 1257 / FGSC 987</strain>
    </source>
</reference>
<evidence type="ECO:0000313" key="2">
    <source>
        <dbReference type="EMBL" id="ESA42731.1"/>
    </source>
</evidence>
<dbReference type="InParanoid" id="V5IPN9"/>